<name>A0ABU7LXW8_9PROT</name>
<keyword evidence="5 6" id="KW-0949">S-adenosyl-L-methionine</keyword>
<evidence type="ECO:0000256" key="3">
    <source>
        <dbReference type="ARBA" id="ARBA00022603"/>
    </source>
</evidence>
<dbReference type="InterPro" id="IPR050078">
    <property type="entry name" value="Ribosomal_L11_MeTrfase_PrmA"/>
</dbReference>
<evidence type="ECO:0000256" key="5">
    <source>
        <dbReference type="ARBA" id="ARBA00022691"/>
    </source>
</evidence>
<keyword evidence="8" id="KW-1185">Reference proteome</keyword>
<dbReference type="CDD" id="cd02440">
    <property type="entry name" value="AdoMet_MTases"/>
    <property type="match status" value="1"/>
</dbReference>
<dbReference type="EMBL" id="JAZDRO010000002">
    <property type="protein sequence ID" value="MEE2566035.1"/>
    <property type="molecule type" value="Genomic_DNA"/>
</dbReference>
<keyword evidence="2 6" id="KW-0963">Cytoplasm</keyword>
<evidence type="ECO:0000256" key="6">
    <source>
        <dbReference type="HAMAP-Rule" id="MF_00735"/>
    </source>
</evidence>
<comment type="subcellular location">
    <subcellularLocation>
        <location evidence="6">Cytoplasm</location>
    </subcellularLocation>
</comment>
<dbReference type="PANTHER" id="PTHR43648">
    <property type="entry name" value="ELECTRON TRANSFER FLAVOPROTEIN BETA SUBUNIT LYSINE METHYLTRANSFERASE"/>
    <property type="match status" value="1"/>
</dbReference>
<dbReference type="PANTHER" id="PTHR43648:SF1">
    <property type="entry name" value="ELECTRON TRANSFER FLAVOPROTEIN BETA SUBUNIT LYSINE METHYLTRANSFERASE"/>
    <property type="match status" value="1"/>
</dbReference>
<dbReference type="InterPro" id="IPR004498">
    <property type="entry name" value="Ribosomal_PrmA_MeTrfase"/>
</dbReference>
<dbReference type="Proteomes" id="UP001310692">
    <property type="component" value="Unassembled WGS sequence"/>
</dbReference>
<gene>
    <name evidence="6" type="primary">prmA</name>
    <name evidence="7" type="ORF">V0U35_05020</name>
</gene>
<protein>
    <recommendedName>
        <fullName evidence="6">Ribosomal protein L11 methyltransferase</fullName>
        <shortName evidence="6">L11 Mtase</shortName>
        <ecNumber evidence="6">2.1.1.-</ecNumber>
    </recommendedName>
</protein>
<evidence type="ECO:0000256" key="2">
    <source>
        <dbReference type="ARBA" id="ARBA00022490"/>
    </source>
</evidence>
<evidence type="ECO:0000313" key="8">
    <source>
        <dbReference type="Proteomes" id="UP001310692"/>
    </source>
</evidence>
<dbReference type="HAMAP" id="MF_00735">
    <property type="entry name" value="Methyltr_PrmA"/>
    <property type="match status" value="1"/>
</dbReference>
<dbReference type="GO" id="GO:0008168">
    <property type="term" value="F:methyltransferase activity"/>
    <property type="evidence" value="ECO:0007669"/>
    <property type="project" value="UniProtKB-KW"/>
</dbReference>
<feature type="binding site" evidence="6">
    <location>
        <position position="129"/>
    </location>
    <ligand>
        <name>S-adenosyl-L-methionine</name>
        <dbReference type="ChEBI" id="CHEBI:59789"/>
    </ligand>
</feature>
<keyword evidence="3 6" id="KW-0489">Methyltransferase</keyword>
<comment type="catalytic activity">
    <reaction evidence="6">
        <text>L-lysyl-[protein] + 3 S-adenosyl-L-methionine = N(6),N(6),N(6)-trimethyl-L-lysyl-[protein] + 3 S-adenosyl-L-homocysteine + 3 H(+)</text>
        <dbReference type="Rhea" id="RHEA:54192"/>
        <dbReference type="Rhea" id="RHEA-COMP:9752"/>
        <dbReference type="Rhea" id="RHEA-COMP:13826"/>
        <dbReference type="ChEBI" id="CHEBI:15378"/>
        <dbReference type="ChEBI" id="CHEBI:29969"/>
        <dbReference type="ChEBI" id="CHEBI:57856"/>
        <dbReference type="ChEBI" id="CHEBI:59789"/>
        <dbReference type="ChEBI" id="CHEBI:61961"/>
    </reaction>
</comment>
<sequence length="287" mass="30064">MTLWKLAFTGPISPLYAAAECLDGVEDNHRLSWSVFEDEGEETGALEILFDAPPDEDRQRAAVSLGAEHEARILPLPEEDWVKLSQAGLPPVIAGRFALHGSHDDAPEGKIAILIEAGPAFGTGHHGTTKGCLLAFDAMLEDGFKPATILDIGTGTGALAIAAAKVLPRARIVASDIDPDATEEARANCRTNGVADAVDCFTAENFNHIKLIGAKFDLVFANILAEPLVDLAPQIAAALNPGAPAILSGLLVEQEAMVRSAYEAQGLTVTACDPLDGWATLVAVKGG</sequence>
<comment type="caution">
    <text evidence="7">The sequence shown here is derived from an EMBL/GenBank/DDBJ whole genome shotgun (WGS) entry which is preliminary data.</text>
</comment>
<dbReference type="RefSeq" id="WP_330195576.1">
    <property type="nucleotide sequence ID" value="NZ_JAZDRO010000002.1"/>
</dbReference>
<dbReference type="Gene3D" id="3.40.50.150">
    <property type="entry name" value="Vaccinia Virus protein VP39"/>
    <property type="match status" value="1"/>
</dbReference>
<reference evidence="7 8" key="1">
    <citation type="submission" date="2024-01" db="EMBL/GenBank/DDBJ databases">
        <title>Hyphobacterium bacterium isolated from marine sediment.</title>
        <authorList>
            <person name="Zhao S."/>
        </authorList>
    </citation>
    <scope>NUCLEOTIDE SEQUENCE [LARGE SCALE GENOMIC DNA]</scope>
    <source>
        <strain evidence="7 8">Y60-23</strain>
    </source>
</reference>
<comment type="similarity">
    <text evidence="1 6">Belongs to the methyltransferase superfamily. PrmA family.</text>
</comment>
<keyword evidence="7" id="KW-0687">Ribonucleoprotein</keyword>
<organism evidence="7 8">
    <name type="scientific">Hyphobacterium marinum</name>
    <dbReference type="NCBI Taxonomy" id="3116574"/>
    <lineage>
        <taxon>Bacteria</taxon>
        <taxon>Pseudomonadati</taxon>
        <taxon>Pseudomonadota</taxon>
        <taxon>Alphaproteobacteria</taxon>
        <taxon>Maricaulales</taxon>
        <taxon>Maricaulaceae</taxon>
        <taxon>Hyphobacterium</taxon>
    </lineage>
</organism>
<keyword evidence="7" id="KW-0689">Ribosomal protein</keyword>
<dbReference type="InterPro" id="IPR029063">
    <property type="entry name" value="SAM-dependent_MTases_sf"/>
</dbReference>
<dbReference type="Pfam" id="PF06325">
    <property type="entry name" value="PrmA"/>
    <property type="match status" value="1"/>
</dbReference>
<feature type="binding site" evidence="6">
    <location>
        <position position="176"/>
    </location>
    <ligand>
        <name>S-adenosyl-L-methionine</name>
        <dbReference type="ChEBI" id="CHEBI:59789"/>
    </ligand>
</feature>
<comment type="function">
    <text evidence="6">Methylates ribosomal protein L11.</text>
</comment>
<feature type="binding site" evidence="6">
    <location>
        <position position="153"/>
    </location>
    <ligand>
        <name>S-adenosyl-L-methionine</name>
        <dbReference type="ChEBI" id="CHEBI:59789"/>
    </ligand>
</feature>
<feature type="binding site" evidence="6">
    <location>
        <position position="222"/>
    </location>
    <ligand>
        <name>S-adenosyl-L-methionine</name>
        <dbReference type="ChEBI" id="CHEBI:59789"/>
    </ligand>
</feature>
<proteinExistence type="inferred from homology"/>
<dbReference type="GO" id="GO:0032259">
    <property type="term" value="P:methylation"/>
    <property type="evidence" value="ECO:0007669"/>
    <property type="project" value="UniProtKB-KW"/>
</dbReference>
<evidence type="ECO:0000256" key="1">
    <source>
        <dbReference type="ARBA" id="ARBA00009741"/>
    </source>
</evidence>
<keyword evidence="4 6" id="KW-0808">Transferase</keyword>
<dbReference type="SUPFAM" id="SSF53335">
    <property type="entry name" value="S-adenosyl-L-methionine-dependent methyltransferases"/>
    <property type="match status" value="1"/>
</dbReference>
<accession>A0ABU7LXW8</accession>
<dbReference type="EC" id="2.1.1.-" evidence="6"/>
<evidence type="ECO:0000313" key="7">
    <source>
        <dbReference type="EMBL" id="MEE2566035.1"/>
    </source>
</evidence>
<evidence type="ECO:0000256" key="4">
    <source>
        <dbReference type="ARBA" id="ARBA00022679"/>
    </source>
</evidence>
<dbReference type="GO" id="GO:0005840">
    <property type="term" value="C:ribosome"/>
    <property type="evidence" value="ECO:0007669"/>
    <property type="project" value="UniProtKB-KW"/>
</dbReference>